<dbReference type="OrthoDB" id="6310739at2"/>
<evidence type="ECO:0000256" key="1">
    <source>
        <dbReference type="SAM" id="MobiDB-lite"/>
    </source>
</evidence>
<comment type="caution">
    <text evidence="2">The sequence shown here is derived from an EMBL/GenBank/DDBJ whole genome shotgun (WGS) entry which is preliminary data.</text>
</comment>
<name>A0A4U1B3R2_9GAMM</name>
<proteinExistence type="predicted"/>
<dbReference type="RefSeq" id="WP_136736210.1">
    <property type="nucleotide sequence ID" value="NZ_SWDB01000027.1"/>
</dbReference>
<evidence type="ECO:0000313" key="2">
    <source>
        <dbReference type="EMBL" id="TKB44676.1"/>
    </source>
</evidence>
<protein>
    <submittedName>
        <fullName evidence="2">Uncharacterized protein</fullName>
    </submittedName>
</protein>
<feature type="compositionally biased region" description="Basic and acidic residues" evidence="1">
    <location>
        <begin position="58"/>
        <end position="67"/>
    </location>
</feature>
<sequence length="81" mass="9117">MYINRHAVLMIALTAITACSGTPESERIAQNDDGKICRYEKVTGSHIGTRICRTPEQIEKEKQDAQEALRTLQRGRTNNTN</sequence>
<dbReference type="PROSITE" id="PS51257">
    <property type="entry name" value="PROKAR_LIPOPROTEIN"/>
    <property type="match status" value="1"/>
</dbReference>
<reference evidence="2 3" key="1">
    <citation type="submission" date="2019-04" db="EMBL/GenBank/DDBJ databases">
        <title>Thalassotalea guangxiensis sp. nov., isolated from sediment of the coastal wetland.</title>
        <authorList>
            <person name="Zheng S."/>
            <person name="Zhang D."/>
        </authorList>
    </citation>
    <scope>NUCLEOTIDE SEQUENCE [LARGE SCALE GENOMIC DNA]</scope>
    <source>
        <strain evidence="2 3">ZS-4</strain>
    </source>
</reference>
<dbReference type="Proteomes" id="UP000307999">
    <property type="component" value="Unassembled WGS sequence"/>
</dbReference>
<organism evidence="2 3">
    <name type="scientific">Thalassotalea mangrovi</name>
    <dbReference type="NCBI Taxonomy" id="2572245"/>
    <lineage>
        <taxon>Bacteria</taxon>
        <taxon>Pseudomonadati</taxon>
        <taxon>Pseudomonadota</taxon>
        <taxon>Gammaproteobacteria</taxon>
        <taxon>Alteromonadales</taxon>
        <taxon>Colwelliaceae</taxon>
        <taxon>Thalassotalea</taxon>
    </lineage>
</organism>
<dbReference type="AlphaFoldDB" id="A0A4U1B3R2"/>
<accession>A0A4U1B3R2</accession>
<evidence type="ECO:0000313" key="3">
    <source>
        <dbReference type="Proteomes" id="UP000307999"/>
    </source>
</evidence>
<dbReference type="EMBL" id="SWDB01000027">
    <property type="protein sequence ID" value="TKB44676.1"/>
    <property type="molecule type" value="Genomic_DNA"/>
</dbReference>
<gene>
    <name evidence="2" type="ORF">E8M12_11095</name>
</gene>
<feature type="region of interest" description="Disordered" evidence="1">
    <location>
        <begin position="58"/>
        <end position="81"/>
    </location>
</feature>
<keyword evidence="3" id="KW-1185">Reference proteome</keyword>